<feature type="compositionally biased region" description="Basic and acidic residues" evidence="1">
    <location>
        <begin position="70"/>
        <end position="91"/>
    </location>
</feature>
<protein>
    <recommendedName>
        <fullName evidence="2">DNA repair protein rhp7 treble clef domain-containing protein</fullName>
    </recommendedName>
</protein>
<dbReference type="PANTHER" id="PTHR13318">
    <property type="entry name" value="PARTNER OF PAIRED, ISOFORM B-RELATED"/>
    <property type="match status" value="1"/>
</dbReference>
<dbReference type="GeneID" id="81365728"/>
<dbReference type="OrthoDB" id="1924287at2759"/>
<dbReference type="SUPFAM" id="SSF52047">
    <property type="entry name" value="RNI-like"/>
    <property type="match status" value="1"/>
</dbReference>
<organism evidence="3 4">
    <name type="scientific">Penicillium cosmopolitanum</name>
    <dbReference type="NCBI Taxonomy" id="1131564"/>
    <lineage>
        <taxon>Eukaryota</taxon>
        <taxon>Fungi</taxon>
        <taxon>Dikarya</taxon>
        <taxon>Ascomycota</taxon>
        <taxon>Pezizomycotina</taxon>
        <taxon>Eurotiomycetes</taxon>
        <taxon>Eurotiomycetidae</taxon>
        <taxon>Eurotiales</taxon>
        <taxon>Aspergillaceae</taxon>
        <taxon>Penicillium</taxon>
    </lineage>
</organism>
<feature type="compositionally biased region" description="Low complexity" evidence="1">
    <location>
        <begin position="30"/>
        <end position="45"/>
    </location>
</feature>
<evidence type="ECO:0000259" key="2">
    <source>
        <dbReference type="Pfam" id="PF23550"/>
    </source>
</evidence>
<feature type="region of interest" description="Disordered" evidence="1">
    <location>
        <begin position="148"/>
        <end position="172"/>
    </location>
</feature>
<dbReference type="RefSeq" id="XP_056492543.1">
    <property type="nucleotide sequence ID" value="XM_056626748.1"/>
</dbReference>
<dbReference type="GO" id="GO:0031146">
    <property type="term" value="P:SCF-dependent proteasomal ubiquitin-dependent protein catabolic process"/>
    <property type="evidence" value="ECO:0007669"/>
    <property type="project" value="TreeGrafter"/>
</dbReference>
<dbReference type="InterPro" id="IPR006553">
    <property type="entry name" value="Leu-rich_rpt_Cys-con_subtyp"/>
</dbReference>
<reference evidence="3" key="2">
    <citation type="journal article" date="2023" name="IMA Fungus">
        <title>Comparative genomic study of the Penicillium genus elucidates a diverse pangenome and 15 lateral gene transfer events.</title>
        <authorList>
            <person name="Petersen C."/>
            <person name="Sorensen T."/>
            <person name="Nielsen M.R."/>
            <person name="Sondergaard T.E."/>
            <person name="Sorensen J.L."/>
            <person name="Fitzpatrick D.A."/>
            <person name="Frisvad J.C."/>
            <person name="Nielsen K.L."/>
        </authorList>
    </citation>
    <scope>NUCLEOTIDE SEQUENCE</scope>
    <source>
        <strain evidence="3">IBT 29677</strain>
    </source>
</reference>
<dbReference type="AlphaFoldDB" id="A0A9W9W8D5"/>
<evidence type="ECO:0000313" key="3">
    <source>
        <dbReference type="EMBL" id="KAJ5408228.1"/>
    </source>
</evidence>
<feature type="compositionally biased region" description="Acidic residues" evidence="1">
    <location>
        <begin position="46"/>
        <end position="58"/>
    </location>
</feature>
<dbReference type="GO" id="GO:0019005">
    <property type="term" value="C:SCF ubiquitin ligase complex"/>
    <property type="evidence" value="ECO:0007669"/>
    <property type="project" value="TreeGrafter"/>
</dbReference>
<feature type="domain" description="DNA repair protein rhp7 treble clef" evidence="2">
    <location>
        <begin position="113"/>
        <end position="151"/>
    </location>
</feature>
<dbReference type="Gene3D" id="3.80.10.10">
    <property type="entry name" value="Ribonuclease Inhibitor"/>
    <property type="match status" value="2"/>
</dbReference>
<feature type="compositionally biased region" description="Basic and acidic residues" evidence="1">
    <location>
        <begin position="19"/>
        <end position="29"/>
    </location>
</feature>
<accession>A0A9W9W8D5</accession>
<reference evidence="3" key="1">
    <citation type="submission" date="2022-12" db="EMBL/GenBank/DDBJ databases">
        <authorList>
            <person name="Petersen C."/>
        </authorList>
    </citation>
    <scope>NUCLEOTIDE SEQUENCE</scope>
    <source>
        <strain evidence="3">IBT 29677</strain>
    </source>
</reference>
<feature type="region of interest" description="Disordered" evidence="1">
    <location>
        <begin position="1"/>
        <end position="99"/>
    </location>
</feature>
<gene>
    <name evidence="3" type="ORF">N7509_002111</name>
</gene>
<dbReference type="PANTHER" id="PTHR13318:SF234">
    <property type="entry name" value="RNI-LIKE PROTEIN"/>
    <property type="match status" value="1"/>
</dbReference>
<evidence type="ECO:0000313" key="4">
    <source>
        <dbReference type="Proteomes" id="UP001147747"/>
    </source>
</evidence>
<dbReference type="Proteomes" id="UP001147747">
    <property type="component" value="Unassembled WGS sequence"/>
</dbReference>
<comment type="caution">
    <text evidence="3">The sequence shown here is derived from an EMBL/GenBank/DDBJ whole genome shotgun (WGS) entry which is preliminary data.</text>
</comment>
<dbReference type="EMBL" id="JAPZBU010000004">
    <property type="protein sequence ID" value="KAJ5408228.1"/>
    <property type="molecule type" value="Genomic_DNA"/>
</dbReference>
<dbReference type="InterPro" id="IPR056451">
    <property type="entry name" value="Znf_Tbcl_Rhp7"/>
</dbReference>
<name>A0A9W9W8D5_9EURO</name>
<dbReference type="Pfam" id="PF23550">
    <property type="entry name" value="zf_Tbcl_Rhp7"/>
    <property type="match status" value="1"/>
</dbReference>
<dbReference type="InterPro" id="IPR032675">
    <property type="entry name" value="LRR_dom_sf"/>
</dbReference>
<proteinExistence type="predicted"/>
<dbReference type="FunFam" id="3.80.10.10:FF:000601">
    <property type="entry name" value="DNA repair protein Rad7, protein"/>
    <property type="match status" value="1"/>
</dbReference>
<dbReference type="SMART" id="SM00367">
    <property type="entry name" value="LRR_CC"/>
    <property type="match status" value="4"/>
</dbReference>
<sequence>MTGRQMGVRVSNNISAAQIRDDYDRRVTEAARQANEETTTATAENQDPEFEPEPEPESPEDKAKKRKRQQAIERIKKTKEFSRRKARRTGEPDDDDDDWLANQIADEKARPAPGQLENCEICGKRFTVTPYSKAGPEGGLLCADCSKNQAKGDGKKAPPKKRAAGPGRRQNQSKLLDGLTAHGAQSLLEMCIKKVAENIEDVEEFGDLPPPVMHRLSQILSRRRAVTSRILNLFLRRNHRELNIYDCAHLHTDDYHRILALMPDLTKLNLRFVTPMKDHIFEYMIENNKSIRDLHLDSPNLVTDDCWREVFVKMGPRLQSLKLWNLDAAFDDKTAEVMCENCTGLERLKLKYIAKIGDGALKGIASLKTLKHLSLCFMQETEPEPLLHVISSIGPNLRSLSLEDFKNADDPLIQSIHDNCHSLTKLRFAKNDLCTDKALASLFQNWSNPPLTYVDLHRVRDVDMSNPAGPPEPVGLASDGFIALMEHSGSRIQSLNVSSCRHISREAYETVFAENKQYPHLRHLDISFNGPVDDYIAQCILRCCPALTKFVVFACFKIRELKVNKGVAVIGTIGAKLTVEGIVQAETM</sequence>
<keyword evidence="4" id="KW-1185">Reference proteome</keyword>
<evidence type="ECO:0000256" key="1">
    <source>
        <dbReference type="SAM" id="MobiDB-lite"/>
    </source>
</evidence>